<dbReference type="PROSITE" id="PS50011">
    <property type="entry name" value="PROTEIN_KINASE_DOM"/>
    <property type="match status" value="1"/>
</dbReference>
<dbReference type="EC" id="2.7.11.1" evidence="16"/>
<keyword evidence="4 16" id="KW-0808">Transferase</keyword>
<dbReference type="SUPFAM" id="SSF51110">
    <property type="entry name" value="alpha-D-mannose-specific plant lectins"/>
    <property type="match status" value="1"/>
</dbReference>
<keyword evidence="7 16" id="KW-0547">Nucleotide-binding</keyword>
<dbReference type="FunFam" id="3.30.200.20:FF:000195">
    <property type="entry name" value="G-type lectin S-receptor-like serine/threonine-protein kinase"/>
    <property type="match status" value="1"/>
</dbReference>
<dbReference type="InterPro" id="IPR000719">
    <property type="entry name" value="Prot_kinase_dom"/>
</dbReference>
<protein>
    <recommendedName>
        <fullName evidence="16">Receptor-like serine/threonine-protein kinase</fullName>
        <ecNumber evidence="16">2.7.11.1</ecNumber>
    </recommendedName>
</protein>
<dbReference type="PROSITE" id="PS00108">
    <property type="entry name" value="PROTEIN_KINASE_ST"/>
    <property type="match status" value="1"/>
</dbReference>
<dbReference type="InterPro" id="IPR003609">
    <property type="entry name" value="Pan_app"/>
</dbReference>
<comment type="catalytic activity">
    <reaction evidence="14 16">
        <text>L-threonyl-[protein] + ATP = O-phospho-L-threonyl-[protein] + ADP + H(+)</text>
        <dbReference type="Rhea" id="RHEA:46608"/>
        <dbReference type="Rhea" id="RHEA-COMP:11060"/>
        <dbReference type="Rhea" id="RHEA-COMP:11605"/>
        <dbReference type="ChEBI" id="CHEBI:15378"/>
        <dbReference type="ChEBI" id="CHEBI:30013"/>
        <dbReference type="ChEBI" id="CHEBI:30616"/>
        <dbReference type="ChEBI" id="CHEBI:61977"/>
        <dbReference type="ChEBI" id="CHEBI:456216"/>
        <dbReference type="EC" id="2.7.11.1"/>
    </reaction>
</comment>
<sequence length="825" mass="92536">MGFEDQVVLFLLISPCFFFKFTSAVDIISADQSIRDPETLVSSGQKFKLVFFTPVNSTYRYVGIVYNIPVMTVIWVANRENPLYDANGTLLIAGDGNLVVLNGQKQILWSSNVSSSILNSSAQLLDTGNLVLRDNSNGNIVWESFLHASDSFIANMKLFNDLNTQKKNVLTSWRSPSDPAPGRFTFTFEPLKIPECYVWQDSSMYWRCGPWNGQLFIGIFGNVSYNRRGLKVVDANPGTAYETFESLDSSLLYYELNASGTLSEKIWDNKTSAWVVTWSSILTDCAVYAKCGPFGICNAQETPICACLPGFEPKNGREWSMGNWTSGCSRRAPLKCGNKSSLGETGKEDGFLKIETVKVPDRLSWVPSLEPDCWSQCLNHCSCLAYGYHAGIGCLLWTESLIDVQKFPSGGADLYIRLADSELRATNKKDHKAIIAAGVVLISVIVPLCAYFLWKYRGFKRNSTRGDQERNPPDPWFSKETKLKENRRGVKLEELPLFNFMTLAKSTNSFDMHNKLGQGGFGPVYKGTLANGQEIAVKRLARSSDQGVAELMNEVAVISKLQHRNLVRLLGCCVEGDENMLVYEYMPSGSLDAYIFGSHKQQFLDWRKRVNIIEGICRGLVYLHRDSRLKIIHRDLKASNILLDEKLNPKISDFGMARIFGEKEDQANTTRVVGTYGYMAPEYAVRGRLSEKSDVFSFGVLLLEIISGRRNASFENDEQTPSLIGYAWKLWNEEKIVNLLDPLVHDSPTEKEIARYANVGLLCVEENAKDRPNISTILSMLSNEIAELPHPRQPAFTLNQRSPETDKTSIKCCSNDITLTIIEGR</sequence>
<dbReference type="PIRSF" id="PIRSF000641">
    <property type="entry name" value="SRK"/>
    <property type="match status" value="1"/>
</dbReference>
<dbReference type="Gene3D" id="3.30.200.20">
    <property type="entry name" value="Phosphorylase Kinase, domain 1"/>
    <property type="match status" value="1"/>
</dbReference>
<dbReference type="GO" id="GO:0005524">
    <property type="term" value="F:ATP binding"/>
    <property type="evidence" value="ECO:0007669"/>
    <property type="project" value="UniProtKB-KW"/>
</dbReference>
<evidence type="ECO:0000256" key="8">
    <source>
        <dbReference type="ARBA" id="ARBA00022777"/>
    </source>
</evidence>
<keyword evidence="3 16" id="KW-0723">Serine/threonine-protein kinase</keyword>
<dbReference type="AlphaFoldDB" id="A0A2Z7A3I7"/>
<evidence type="ECO:0000256" key="9">
    <source>
        <dbReference type="ARBA" id="ARBA00022840"/>
    </source>
</evidence>
<dbReference type="GO" id="GO:0005886">
    <property type="term" value="C:plasma membrane"/>
    <property type="evidence" value="ECO:0007669"/>
    <property type="project" value="UniProtKB-SubCell"/>
</dbReference>
<evidence type="ECO:0000259" key="20">
    <source>
        <dbReference type="PROSITE" id="PS50948"/>
    </source>
</evidence>
<dbReference type="FunFam" id="2.90.10.10:FF:000001">
    <property type="entry name" value="G-type lectin S-receptor-like serine/threonine-protein kinase"/>
    <property type="match status" value="1"/>
</dbReference>
<dbReference type="Proteomes" id="UP000250235">
    <property type="component" value="Unassembled WGS sequence"/>
</dbReference>
<evidence type="ECO:0000313" key="22">
    <source>
        <dbReference type="Proteomes" id="UP000250235"/>
    </source>
</evidence>
<keyword evidence="9 16" id="KW-0067">ATP-binding</keyword>
<evidence type="ECO:0000259" key="19">
    <source>
        <dbReference type="PROSITE" id="PS50927"/>
    </source>
</evidence>
<comment type="catalytic activity">
    <reaction evidence="15 16">
        <text>L-seryl-[protein] + ATP = O-phospho-L-seryl-[protein] + ADP + H(+)</text>
        <dbReference type="Rhea" id="RHEA:17989"/>
        <dbReference type="Rhea" id="RHEA-COMP:9863"/>
        <dbReference type="Rhea" id="RHEA-COMP:11604"/>
        <dbReference type="ChEBI" id="CHEBI:15378"/>
        <dbReference type="ChEBI" id="CHEBI:29999"/>
        <dbReference type="ChEBI" id="CHEBI:30616"/>
        <dbReference type="ChEBI" id="CHEBI:83421"/>
        <dbReference type="ChEBI" id="CHEBI:456216"/>
        <dbReference type="EC" id="2.7.11.1"/>
    </reaction>
</comment>
<dbReference type="Pfam" id="PF07714">
    <property type="entry name" value="PK_Tyr_Ser-Thr"/>
    <property type="match status" value="1"/>
</dbReference>
<comment type="subcellular location">
    <subcellularLocation>
        <location evidence="1">Cell membrane</location>
        <topology evidence="1">Single-pass type I membrane protein</topology>
    </subcellularLocation>
</comment>
<evidence type="ECO:0000256" key="11">
    <source>
        <dbReference type="ARBA" id="ARBA00023136"/>
    </source>
</evidence>
<dbReference type="InterPro" id="IPR024171">
    <property type="entry name" value="SRK-like_kinase"/>
</dbReference>
<keyword evidence="12" id="KW-1015">Disulfide bond</keyword>
<dbReference type="Pfam" id="PF11883">
    <property type="entry name" value="DUF3403"/>
    <property type="match status" value="1"/>
</dbReference>
<evidence type="ECO:0000256" key="4">
    <source>
        <dbReference type="ARBA" id="ARBA00022679"/>
    </source>
</evidence>
<keyword evidence="2" id="KW-1003">Cell membrane</keyword>
<dbReference type="GO" id="GO:0106310">
    <property type="term" value="F:protein serine kinase activity"/>
    <property type="evidence" value="ECO:0007669"/>
    <property type="project" value="RHEA"/>
</dbReference>
<dbReference type="Gene3D" id="1.10.510.10">
    <property type="entry name" value="Transferase(Phosphotransferase) domain 1"/>
    <property type="match status" value="1"/>
</dbReference>
<dbReference type="InterPro" id="IPR008271">
    <property type="entry name" value="Ser/Thr_kinase_AS"/>
</dbReference>
<dbReference type="SUPFAM" id="SSF56112">
    <property type="entry name" value="Protein kinase-like (PK-like)"/>
    <property type="match status" value="1"/>
</dbReference>
<dbReference type="CDD" id="cd01098">
    <property type="entry name" value="PAN_AP_plant"/>
    <property type="match status" value="1"/>
</dbReference>
<evidence type="ECO:0000256" key="7">
    <source>
        <dbReference type="ARBA" id="ARBA00022741"/>
    </source>
</evidence>
<dbReference type="GO" id="GO:0048544">
    <property type="term" value="P:recognition of pollen"/>
    <property type="evidence" value="ECO:0007669"/>
    <property type="project" value="InterPro"/>
</dbReference>
<reference evidence="21 22" key="1">
    <citation type="journal article" date="2015" name="Proc. Natl. Acad. Sci. U.S.A.">
        <title>The resurrection genome of Boea hygrometrica: A blueprint for survival of dehydration.</title>
        <authorList>
            <person name="Xiao L."/>
            <person name="Yang G."/>
            <person name="Zhang L."/>
            <person name="Yang X."/>
            <person name="Zhao S."/>
            <person name="Ji Z."/>
            <person name="Zhou Q."/>
            <person name="Hu M."/>
            <person name="Wang Y."/>
            <person name="Chen M."/>
            <person name="Xu Y."/>
            <person name="Jin H."/>
            <person name="Xiao X."/>
            <person name="Hu G."/>
            <person name="Bao F."/>
            <person name="Hu Y."/>
            <person name="Wan P."/>
            <person name="Li L."/>
            <person name="Deng X."/>
            <person name="Kuang T."/>
            <person name="Xiang C."/>
            <person name="Zhu J.K."/>
            <person name="Oliver M.J."/>
            <person name="He Y."/>
        </authorList>
    </citation>
    <scope>NUCLEOTIDE SEQUENCE [LARGE SCALE GENOMIC DNA]</scope>
    <source>
        <strain evidence="22">cv. XS01</strain>
    </source>
</reference>
<dbReference type="PROSITE" id="PS50927">
    <property type="entry name" value="BULB_LECTIN"/>
    <property type="match status" value="1"/>
</dbReference>
<dbReference type="InterPro" id="IPR011009">
    <property type="entry name" value="Kinase-like_dom_sf"/>
</dbReference>
<feature type="domain" description="Bulb-type lectin" evidence="19">
    <location>
        <begin position="25"/>
        <end position="145"/>
    </location>
</feature>
<dbReference type="SMART" id="SM00473">
    <property type="entry name" value="PAN_AP"/>
    <property type="match status" value="1"/>
</dbReference>
<dbReference type="SMART" id="SM00220">
    <property type="entry name" value="S_TKc"/>
    <property type="match status" value="1"/>
</dbReference>
<dbReference type="GO" id="GO:0004674">
    <property type="term" value="F:protein serine/threonine kinase activity"/>
    <property type="evidence" value="ECO:0007669"/>
    <property type="project" value="UniProtKB-KW"/>
</dbReference>
<dbReference type="InterPro" id="IPR036426">
    <property type="entry name" value="Bulb-type_lectin_dom_sf"/>
</dbReference>
<dbReference type="OrthoDB" id="1934880at2759"/>
<dbReference type="FunFam" id="1.10.510.10:FF:000060">
    <property type="entry name" value="G-type lectin S-receptor-like serine/threonine-protein kinase"/>
    <property type="match status" value="1"/>
</dbReference>
<evidence type="ECO:0000256" key="5">
    <source>
        <dbReference type="ARBA" id="ARBA00022692"/>
    </source>
</evidence>
<dbReference type="CDD" id="cd14066">
    <property type="entry name" value="STKc_IRAK"/>
    <property type="match status" value="1"/>
</dbReference>
<evidence type="ECO:0000256" key="13">
    <source>
        <dbReference type="ARBA" id="ARBA00023180"/>
    </source>
</evidence>
<evidence type="ECO:0000256" key="3">
    <source>
        <dbReference type="ARBA" id="ARBA00022527"/>
    </source>
</evidence>
<dbReference type="InterPro" id="IPR021820">
    <property type="entry name" value="S-locus_recpt_kinase_C"/>
</dbReference>
<dbReference type="Pfam" id="PF01453">
    <property type="entry name" value="B_lectin"/>
    <property type="match status" value="1"/>
</dbReference>
<dbReference type="InterPro" id="IPR000858">
    <property type="entry name" value="S_locus_glycoprot_dom"/>
</dbReference>
<feature type="transmembrane region" description="Helical" evidence="17">
    <location>
        <begin position="433"/>
        <end position="454"/>
    </location>
</feature>
<organism evidence="21 22">
    <name type="scientific">Dorcoceras hygrometricum</name>
    <dbReference type="NCBI Taxonomy" id="472368"/>
    <lineage>
        <taxon>Eukaryota</taxon>
        <taxon>Viridiplantae</taxon>
        <taxon>Streptophyta</taxon>
        <taxon>Embryophyta</taxon>
        <taxon>Tracheophyta</taxon>
        <taxon>Spermatophyta</taxon>
        <taxon>Magnoliopsida</taxon>
        <taxon>eudicotyledons</taxon>
        <taxon>Gunneridae</taxon>
        <taxon>Pentapetalae</taxon>
        <taxon>asterids</taxon>
        <taxon>lamiids</taxon>
        <taxon>Lamiales</taxon>
        <taxon>Gesneriaceae</taxon>
        <taxon>Didymocarpoideae</taxon>
        <taxon>Trichosporeae</taxon>
        <taxon>Loxocarpinae</taxon>
        <taxon>Dorcoceras</taxon>
    </lineage>
</organism>
<comment type="similarity">
    <text evidence="16">Belongs to the protein kinase superfamily. Ser/Thr protein kinase family.</text>
</comment>
<dbReference type="PROSITE" id="PS50948">
    <property type="entry name" value="PAN"/>
    <property type="match status" value="1"/>
</dbReference>
<evidence type="ECO:0000259" key="18">
    <source>
        <dbReference type="PROSITE" id="PS50011"/>
    </source>
</evidence>
<keyword evidence="6" id="KW-0732">Signal</keyword>
<evidence type="ECO:0000256" key="10">
    <source>
        <dbReference type="ARBA" id="ARBA00022989"/>
    </source>
</evidence>
<dbReference type="EMBL" id="KV019586">
    <property type="protein sequence ID" value="KZV16036.1"/>
    <property type="molecule type" value="Genomic_DNA"/>
</dbReference>
<accession>A0A2Z7A3I7</accession>
<dbReference type="InterPro" id="IPR001245">
    <property type="entry name" value="Ser-Thr/Tyr_kinase_cat_dom"/>
</dbReference>
<evidence type="ECO:0000256" key="12">
    <source>
        <dbReference type="ARBA" id="ARBA00023157"/>
    </source>
</evidence>
<evidence type="ECO:0000256" key="2">
    <source>
        <dbReference type="ARBA" id="ARBA00022475"/>
    </source>
</evidence>
<feature type="domain" description="Apple" evidence="20">
    <location>
        <begin position="336"/>
        <end position="419"/>
    </location>
</feature>
<evidence type="ECO:0000256" key="1">
    <source>
        <dbReference type="ARBA" id="ARBA00004251"/>
    </source>
</evidence>
<proteinExistence type="inferred from homology"/>
<dbReference type="Pfam" id="PF08276">
    <property type="entry name" value="PAN_2"/>
    <property type="match status" value="1"/>
</dbReference>
<name>A0A2Z7A3I7_9LAMI</name>
<dbReference type="Pfam" id="PF00954">
    <property type="entry name" value="S_locus_glycop"/>
    <property type="match status" value="1"/>
</dbReference>
<dbReference type="PANTHER" id="PTHR27002:SF1082">
    <property type="entry name" value="OS06G0693000 PROTEIN"/>
    <property type="match status" value="1"/>
</dbReference>
<gene>
    <name evidence="21" type="ORF">F511_26165</name>
</gene>
<dbReference type="InterPro" id="IPR001480">
    <property type="entry name" value="Bulb-type_lectin_dom"/>
</dbReference>
<evidence type="ECO:0000256" key="6">
    <source>
        <dbReference type="ARBA" id="ARBA00022729"/>
    </source>
</evidence>
<evidence type="ECO:0000313" key="21">
    <source>
        <dbReference type="EMBL" id="KZV16036.1"/>
    </source>
</evidence>
<keyword evidence="11 17" id="KW-0472">Membrane</keyword>
<keyword evidence="5 17" id="KW-0812">Transmembrane</keyword>
<evidence type="ECO:0000256" key="14">
    <source>
        <dbReference type="ARBA" id="ARBA00047899"/>
    </source>
</evidence>
<keyword evidence="10 17" id="KW-1133">Transmembrane helix</keyword>
<dbReference type="PANTHER" id="PTHR27002">
    <property type="entry name" value="RECEPTOR-LIKE SERINE/THREONINE-PROTEIN KINASE SD1-8"/>
    <property type="match status" value="1"/>
</dbReference>
<feature type="domain" description="Protein kinase" evidence="18">
    <location>
        <begin position="510"/>
        <end position="793"/>
    </location>
</feature>
<evidence type="ECO:0000256" key="17">
    <source>
        <dbReference type="SAM" id="Phobius"/>
    </source>
</evidence>
<evidence type="ECO:0000256" key="16">
    <source>
        <dbReference type="PIRNR" id="PIRNR000641"/>
    </source>
</evidence>
<evidence type="ECO:0000256" key="15">
    <source>
        <dbReference type="ARBA" id="ARBA00048679"/>
    </source>
</evidence>
<keyword evidence="8 16" id="KW-0418">Kinase</keyword>
<dbReference type="Gene3D" id="2.90.10.10">
    <property type="entry name" value="Bulb-type lectin domain"/>
    <property type="match status" value="1"/>
</dbReference>
<keyword evidence="13" id="KW-0325">Glycoprotein</keyword>
<dbReference type="SMART" id="SM00108">
    <property type="entry name" value="B_lectin"/>
    <property type="match status" value="1"/>
</dbReference>
<dbReference type="CDD" id="cd00028">
    <property type="entry name" value="B_lectin"/>
    <property type="match status" value="1"/>
</dbReference>
<keyword evidence="22" id="KW-1185">Reference proteome</keyword>